<organism evidence="1 2">
    <name type="scientific">Helcococcus bovis</name>
    <dbReference type="NCBI Taxonomy" id="3153252"/>
    <lineage>
        <taxon>Bacteria</taxon>
        <taxon>Bacillati</taxon>
        <taxon>Bacillota</taxon>
        <taxon>Tissierellia</taxon>
        <taxon>Tissierellales</taxon>
        <taxon>Peptoniphilaceae</taxon>
        <taxon>Helcococcus</taxon>
    </lineage>
</organism>
<dbReference type="EMBL" id="JBFNFH010000006">
    <property type="protein sequence ID" value="MFM1524753.1"/>
    <property type="molecule type" value="Genomic_DNA"/>
</dbReference>
<keyword evidence="2" id="KW-1185">Reference proteome</keyword>
<gene>
    <name evidence="1" type="ORF">ABGF40_03615</name>
</gene>
<dbReference type="Proteomes" id="UP001629536">
    <property type="component" value="Unassembled WGS sequence"/>
</dbReference>
<comment type="caution">
    <text evidence="1">The sequence shown here is derived from an EMBL/GenBank/DDBJ whole genome shotgun (WGS) entry which is preliminary data.</text>
</comment>
<dbReference type="RefSeq" id="WP_408126453.1">
    <property type="nucleotide sequence ID" value="NZ_JBFNFH010000006.1"/>
</dbReference>
<dbReference type="CDD" id="cd00146">
    <property type="entry name" value="PKD"/>
    <property type="match status" value="1"/>
</dbReference>
<evidence type="ECO:0000313" key="1">
    <source>
        <dbReference type="EMBL" id="MFM1524753.1"/>
    </source>
</evidence>
<name>A0ABW9F6Y6_9FIRM</name>
<evidence type="ECO:0000313" key="2">
    <source>
        <dbReference type="Proteomes" id="UP001629536"/>
    </source>
</evidence>
<accession>A0ABW9F6Y6</accession>
<proteinExistence type="predicted"/>
<protein>
    <submittedName>
        <fullName evidence="1">Uncharacterized protein</fullName>
    </submittedName>
</protein>
<dbReference type="Gene3D" id="2.60.40.10">
    <property type="entry name" value="Immunoglobulins"/>
    <property type="match status" value="1"/>
</dbReference>
<sequence length="450" mass="49146">MAKSGVIKTNDWRYDSSSSYIRAELFWNVIFQDKKNKTSKIEWKLITNGLRSSGSWYAIYNSKVVINGSVVHSSSYFGTAYNNTVLAKGTVTVNHNADGTKSVPISISVGAYYSGTYNLNKSETIQLDKIHTTPPVINSGGVSVSGINQSLLGNSLYGVQNVHTVNINVSAYGKDGATIKNYNINFQGNTYNSQKVSVKITKAGSLPVSVTVTDNRGNSTTKTIATVVSRAYKSPYLSNFTVKRYTKSIEDPMGTTIKALGLVGYSTVNDSSGKNINSPNWQIDVEGVKRYTSSISYSKNNVAIDRGEIWNIRYGDKFSSLSTYISTPKGEPALVIGKKSIGVGMIPENNAKGLWLNPMTINGYELIKQITIYTAPGEVAVGDYLAAIKKFWSSKVPVGISIAHVYASTQGVAIIHKYSSSDHGSLLIFGYRDGQIETYKYRQGTWIKTN</sequence>
<reference evidence="1 2" key="1">
    <citation type="journal article" date="2024" name="Front. Microbiol.">
        <title>Pangenomic and biochemical analyses of Helcococcus ovis reveal widespread tetracycline resistance and a novel bacterial species, Helcococcus bovis.</title>
        <authorList>
            <person name="Cunha F."/>
            <person name="Zhai Y."/>
            <person name="Casaro S."/>
            <person name="Jones K.L."/>
            <person name="Hernandez M."/>
            <person name="Bisinotto R.S."/>
            <person name="Kariyawasam S."/>
            <person name="Brown M.B."/>
            <person name="Phillips A."/>
            <person name="Jeong K.C."/>
            <person name="Galvao K.N."/>
        </authorList>
    </citation>
    <scope>NUCLEOTIDE SEQUENCE [LARGE SCALE GENOMIC DNA]</scope>
    <source>
        <strain evidence="1 2">KG197</strain>
    </source>
</reference>
<dbReference type="InterPro" id="IPR013783">
    <property type="entry name" value="Ig-like_fold"/>
</dbReference>